<dbReference type="AlphaFoldDB" id="A0A7X2ITB3"/>
<dbReference type="RefSeq" id="WP_154380469.1">
    <property type="nucleotide sequence ID" value="NZ_WKJJ01000022.1"/>
</dbReference>
<dbReference type="Proteomes" id="UP000446768">
    <property type="component" value="Unassembled WGS sequence"/>
</dbReference>
<comment type="caution">
    <text evidence="1">The sequence shown here is derived from an EMBL/GenBank/DDBJ whole genome shotgun (WGS) entry which is preliminary data.</text>
</comment>
<gene>
    <name evidence="1" type="ORF">GJ700_28615</name>
</gene>
<evidence type="ECO:0000313" key="1">
    <source>
        <dbReference type="EMBL" id="MRV75687.1"/>
    </source>
</evidence>
<evidence type="ECO:0000313" key="2">
    <source>
        <dbReference type="Proteomes" id="UP000446768"/>
    </source>
</evidence>
<organism evidence="1 2">
    <name type="scientific">Pseudoduganella rivuli</name>
    <dbReference type="NCBI Taxonomy" id="2666085"/>
    <lineage>
        <taxon>Bacteria</taxon>
        <taxon>Pseudomonadati</taxon>
        <taxon>Pseudomonadota</taxon>
        <taxon>Betaproteobacteria</taxon>
        <taxon>Burkholderiales</taxon>
        <taxon>Oxalobacteraceae</taxon>
        <taxon>Telluria group</taxon>
        <taxon>Pseudoduganella</taxon>
    </lineage>
</organism>
<sequence length="71" mass="7305">MNIAKNMEIIFVAATLVLGLSSEALARSTPRPATTLEQPAYTPATAIANKVPVVIVSAKRLTAAEKAAIAG</sequence>
<protein>
    <submittedName>
        <fullName evidence="1">Uncharacterized protein</fullName>
    </submittedName>
</protein>
<keyword evidence="2" id="KW-1185">Reference proteome</keyword>
<dbReference type="EMBL" id="WKJJ01000022">
    <property type="protein sequence ID" value="MRV75687.1"/>
    <property type="molecule type" value="Genomic_DNA"/>
</dbReference>
<reference evidence="1 2" key="1">
    <citation type="submission" date="2019-11" db="EMBL/GenBank/DDBJ databases">
        <title>Novel species isolated from a subtropical stream in China.</title>
        <authorList>
            <person name="Lu H."/>
        </authorList>
    </citation>
    <scope>NUCLEOTIDE SEQUENCE [LARGE SCALE GENOMIC DNA]</scope>
    <source>
        <strain evidence="1 2">FT92W</strain>
    </source>
</reference>
<proteinExistence type="predicted"/>
<name>A0A7X2ITB3_9BURK</name>
<accession>A0A7X2ITB3</accession>